<accession>A0ABQ8SB64</accession>
<gene>
    <name evidence="1" type="ORF">ANN_19789</name>
</gene>
<reference evidence="1 2" key="1">
    <citation type="journal article" date="2022" name="Allergy">
        <title>Genome assembly and annotation of Periplaneta americana reveal a comprehensive cockroach allergen profile.</title>
        <authorList>
            <person name="Wang L."/>
            <person name="Xiong Q."/>
            <person name="Saelim N."/>
            <person name="Wang L."/>
            <person name="Nong W."/>
            <person name="Wan A.T."/>
            <person name="Shi M."/>
            <person name="Liu X."/>
            <person name="Cao Q."/>
            <person name="Hui J.H.L."/>
            <person name="Sookrung N."/>
            <person name="Leung T.F."/>
            <person name="Tungtrongchitr A."/>
            <person name="Tsui S.K.W."/>
        </authorList>
    </citation>
    <scope>NUCLEOTIDE SEQUENCE [LARGE SCALE GENOMIC DNA]</scope>
    <source>
        <strain evidence="1">PWHHKU_190912</strain>
    </source>
</reference>
<keyword evidence="2" id="KW-1185">Reference proteome</keyword>
<name>A0ABQ8SB64_PERAM</name>
<proteinExistence type="predicted"/>
<protein>
    <submittedName>
        <fullName evidence="1">Uncharacterized protein</fullName>
    </submittedName>
</protein>
<sequence length="227" mass="26210">YSGIEIVDTFLVYVDCNYVILVWQHDEADIYEVLEDQLNTLKYLTLWNPRGRFIVVLPDHVDQSSQTSYEKNLETFEELLHSNLKYGYIDTLELAIDTGDYREHKRFPPSRKVDCSDFANCMKRVILERDVATLTAPMAAQYTASTLGLNYGSKDLCFLEERLAFVGNIALLPKGSALLPRLNIYIRRTLEGGLADKLWEETKHIARHTSEKRTGAHENKLYFVFSF</sequence>
<evidence type="ECO:0000313" key="1">
    <source>
        <dbReference type="EMBL" id="KAJ4431192.1"/>
    </source>
</evidence>
<organism evidence="1 2">
    <name type="scientific">Periplaneta americana</name>
    <name type="common">American cockroach</name>
    <name type="synonym">Blatta americana</name>
    <dbReference type="NCBI Taxonomy" id="6978"/>
    <lineage>
        <taxon>Eukaryota</taxon>
        <taxon>Metazoa</taxon>
        <taxon>Ecdysozoa</taxon>
        <taxon>Arthropoda</taxon>
        <taxon>Hexapoda</taxon>
        <taxon>Insecta</taxon>
        <taxon>Pterygota</taxon>
        <taxon>Neoptera</taxon>
        <taxon>Polyneoptera</taxon>
        <taxon>Dictyoptera</taxon>
        <taxon>Blattodea</taxon>
        <taxon>Blattoidea</taxon>
        <taxon>Blattidae</taxon>
        <taxon>Blattinae</taxon>
        <taxon>Periplaneta</taxon>
    </lineage>
</organism>
<evidence type="ECO:0000313" key="2">
    <source>
        <dbReference type="Proteomes" id="UP001148838"/>
    </source>
</evidence>
<dbReference type="SUPFAM" id="SSF53850">
    <property type="entry name" value="Periplasmic binding protein-like II"/>
    <property type="match status" value="1"/>
</dbReference>
<comment type="caution">
    <text evidence="1">The sequence shown here is derived from an EMBL/GenBank/DDBJ whole genome shotgun (WGS) entry which is preliminary data.</text>
</comment>
<dbReference type="Proteomes" id="UP001148838">
    <property type="component" value="Unassembled WGS sequence"/>
</dbReference>
<feature type="non-terminal residue" evidence="1">
    <location>
        <position position="1"/>
    </location>
</feature>
<dbReference type="EMBL" id="JAJSOF020000031">
    <property type="protein sequence ID" value="KAJ4431192.1"/>
    <property type="molecule type" value="Genomic_DNA"/>
</dbReference>